<sequence length="195" mass="22867">MIEIKERVRLQEELKNFIVNVGWTHKIQITQSYFYTRDSKIAKYAKITFAALTSAGLGSFLLKLSSGFHEIALIITFVLSLATTFISLLSKEEDFEKLSDFFRISANKFLELREKATELLYQAKYNEELGNLSEEFMKMKELRLEYSSELLNPSNRARKIAEKRIKENRDNDYSEDYKFFIPKNLLEDDEVSNDN</sequence>
<keyword evidence="4" id="KW-1185">Reference proteome</keyword>
<keyword evidence="1" id="KW-0812">Transmembrane</keyword>
<dbReference type="STRING" id="1291764.GCA_001311235_00214"/>
<feature type="transmembrane region" description="Helical" evidence="1">
    <location>
        <begin position="44"/>
        <end position="62"/>
    </location>
</feature>
<dbReference type="EMBL" id="JXJU01000001">
    <property type="protein sequence ID" value="PCS01489.1"/>
    <property type="molecule type" value="Genomic_DNA"/>
</dbReference>
<dbReference type="RefSeq" id="WP_096816924.1">
    <property type="nucleotide sequence ID" value="NZ_JXJU01000001.1"/>
</dbReference>
<evidence type="ECO:0000313" key="3">
    <source>
        <dbReference type="EMBL" id="PCS01489.1"/>
    </source>
</evidence>
<dbReference type="Proteomes" id="UP000218181">
    <property type="component" value="Unassembled WGS sequence"/>
</dbReference>
<comment type="caution">
    <text evidence="3">The sequence shown here is derived from an EMBL/GenBank/DDBJ whole genome shotgun (WGS) entry which is preliminary data.</text>
</comment>
<dbReference type="OrthoDB" id="2227832at2"/>
<dbReference type="Pfam" id="PF18186">
    <property type="entry name" value="SLATT_4"/>
    <property type="match status" value="1"/>
</dbReference>
<evidence type="ECO:0000313" key="4">
    <source>
        <dbReference type="Proteomes" id="UP000218181"/>
    </source>
</evidence>
<dbReference type="AlphaFoldDB" id="A0A2A5RQ25"/>
<feature type="transmembrane region" description="Helical" evidence="1">
    <location>
        <begin position="68"/>
        <end position="89"/>
    </location>
</feature>
<organism evidence="3 4">
    <name type="scientific">Lactococcus fujiensis JCM 16395</name>
    <dbReference type="NCBI Taxonomy" id="1291764"/>
    <lineage>
        <taxon>Bacteria</taxon>
        <taxon>Bacillati</taxon>
        <taxon>Bacillota</taxon>
        <taxon>Bacilli</taxon>
        <taxon>Lactobacillales</taxon>
        <taxon>Streptococcaceae</taxon>
        <taxon>Lactococcus</taxon>
    </lineage>
</organism>
<gene>
    <name evidence="3" type="ORF">RT41_GL000253</name>
</gene>
<keyword evidence="1" id="KW-1133">Transmembrane helix</keyword>
<keyword evidence="1" id="KW-0472">Membrane</keyword>
<reference evidence="3 4" key="1">
    <citation type="submission" date="2014-12" db="EMBL/GenBank/DDBJ databases">
        <title>Draft genome sequences of 10 type strains of Lactococcus.</title>
        <authorList>
            <person name="Sun Z."/>
            <person name="Zhong Z."/>
            <person name="Liu W."/>
            <person name="Zhang W."/>
            <person name="Zhang H."/>
        </authorList>
    </citation>
    <scope>NUCLEOTIDE SEQUENCE [LARGE SCALE GENOMIC DNA]</scope>
    <source>
        <strain evidence="3 4">JCM 16395</strain>
    </source>
</reference>
<dbReference type="InterPro" id="IPR040811">
    <property type="entry name" value="SLATT_4"/>
</dbReference>
<accession>A0A2A5RQ25</accession>
<name>A0A2A5RQ25_9LACT</name>
<feature type="domain" description="SMODS and SLOG-associating 2TM effector" evidence="2">
    <location>
        <begin position="10"/>
        <end position="126"/>
    </location>
</feature>
<dbReference type="NCBIfam" id="NF033632">
    <property type="entry name" value="SLATT_4"/>
    <property type="match status" value="1"/>
</dbReference>
<evidence type="ECO:0000256" key="1">
    <source>
        <dbReference type="SAM" id="Phobius"/>
    </source>
</evidence>
<protein>
    <recommendedName>
        <fullName evidence="2">SMODS and SLOG-associating 2TM effector domain-containing protein</fullName>
    </recommendedName>
</protein>
<proteinExistence type="predicted"/>
<evidence type="ECO:0000259" key="2">
    <source>
        <dbReference type="Pfam" id="PF18186"/>
    </source>
</evidence>